<dbReference type="AlphaFoldDB" id="C1MT85"/>
<dbReference type="InterPro" id="IPR016089">
    <property type="entry name" value="Chalcone_isomerase_bundle_sf"/>
</dbReference>
<name>C1MT85_MICPC</name>
<dbReference type="PANTHER" id="PTHR47698">
    <property type="entry name" value="FATTY-ACID-BINDING PROTEIN 3, CHLOROPLASTIC"/>
    <property type="match status" value="1"/>
</dbReference>
<dbReference type="InterPro" id="IPR036298">
    <property type="entry name" value="Chalcone_isomerase_sf"/>
</dbReference>
<dbReference type="GeneID" id="9683882"/>
<gene>
    <name evidence="3" type="ORF">MICPUCDRAFT_47275</name>
</gene>
<feature type="domain" description="Chalcone isomerase" evidence="2">
    <location>
        <begin position="7"/>
        <end position="160"/>
    </location>
</feature>
<dbReference type="KEGG" id="mpp:MICPUCDRAFT_47275"/>
<dbReference type="Gene3D" id="1.10.890.20">
    <property type="match status" value="1"/>
</dbReference>
<accession>C1MT85</accession>
<dbReference type="OrthoDB" id="18193at2759"/>
<dbReference type="STRING" id="564608.C1MT85"/>
<evidence type="ECO:0000259" key="2">
    <source>
        <dbReference type="Pfam" id="PF16035"/>
    </source>
</evidence>
<dbReference type="SUPFAM" id="SSF54626">
    <property type="entry name" value="Chalcone isomerase"/>
    <property type="match status" value="1"/>
</dbReference>
<dbReference type="GO" id="GO:0016872">
    <property type="term" value="F:intramolecular lyase activity"/>
    <property type="evidence" value="ECO:0007669"/>
    <property type="project" value="InterPro"/>
</dbReference>
<dbReference type="RefSeq" id="XP_003058444.1">
    <property type="nucleotide sequence ID" value="XM_003058398.1"/>
</dbReference>
<dbReference type="Proteomes" id="UP000001876">
    <property type="component" value="Unassembled WGS sequence"/>
</dbReference>
<evidence type="ECO:0000256" key="1">
    <source>
        <dbReference type="ARBA" id="ARBA00007166"/>
    </source>
</evidence>
<comment type="similarity">
    <text evidence="1">Belongs to the chalcone isomerase family.</text>
</comment>
<dbReference type="PANTHER" id="PTHR47698:SF2">
    <property type="entry name" value="FATTY-ACID-BINDING PROTEIN 3, CHLOROPLASTIC"/>
    <property type="match status" value="1"/>
</dbReference>
<dbReference type="EMBL" id="GG663739">
    <property type="protein sequence ID" value="EEH56899.1"/>
    <property type="molecule type" value="Genomic_DNA"/>
</dbReference>
<dbReference type="Gene3D" id="3.50.70.10">
    <property type="match status" value="1"/>
</dbReference>
<evidence type="ECO:0000313" key="4">
    <source>
        <dbReference type="Proteomes" id="UP000001876"/>
    </source>
</evidence>
<dbReference type="OMA" id="YACGLYV"/>
<dbReference type="InterPro" id="IPR016088">
    <property type="entry name" value="Chalcone_isomerase_3-sand"/>
</dbReference>
<keyword evidence="4" id="KW-1185">Reference proteome</keyword>
<organism evidence="4">
    <name type="scientific">Micromonas pusilla (strain CCMP1545)</name>
    <name type="common">Picoplanktonic green alga</name>
    <dbReference type="NCBI Taxonomy" id="564608"/>
    <lineage>
        <taxon>Eukaryota</taxon>
        <taxon>Viridiplantae</taxon>
        <taxon>Chlorophyta</taxon>
        <taxon>Mamiellophyceae</taxon>
        <taxon>Mamiellales</taxon>
        <taxon>Mamiellaceae</taxon>
        <taxon>Micromonas</taxon>
    </lineage>
</organism>
<dbReference type="eggNOG" id="ENOG502S81H">
    <property type="taxonomic scope" value="Eukaryota"/>
</dbReference>
<protein>
    <submittedName>
        <fullName evidence="3">Predicted protein</fullName>
    </submittedName>
</protein>
<dbReference type="InterPro" id="IPR016087">
    <property type="entry name" value="Chalcone_isomerase"/>
</dbReference>
<evidence type="ECO:0000313" key="3">
    <source>
        <dbReference type="EMBL" id="EEH56899.1"/>
    </source>
</evidence>
<sequence>MGVRVKRIAGIGVKVYACGLYVDPEDARAALGDRFVGRDVADVGKDQSLFDGVLRSDDVDKTVRLAFARNIDSAKIRDALSERLRPALGRDSESLKTFETYFDGVTFEKGQALTFSATGGKLETTMKGKSVGVIHDARLCAALFDAYLGRDPVVPSAKRSLGEALAARVVG</sequence>
<reference evidence="3 4" key="1">
    <citation type="journal article" date="2009" name="Science">
        <title>Green evolution and dynamic adaptations revealed by genomes of the marine picoeukaryotes Micromonas.</title>
        <authorList>
            <person name="Worden A.Z."/>
            <person name="Lee J.H."/>
            <person name="Mock T."/>
            <person name="Rouze P."/>
            <person name="Simmons M.P."/>
            <person name="Aerts A.L."/>
            <person name="Allen A.E."/>
            <person name="Cuvelier M.L."/>
            <person name="Derelle E."/>
            <person name="Everett M.V."/>
            <person name="Foulon E."/>
            <person name="Grimwood J."/>
            <person name="Gundlach H."/>
            <person name="Henrissat B."/>
            <person name="Napoli C."/>
            <person name="McDonald S.M."/>
            <person name="Parker M.S."/>
            <person name="Rombauts S."/>
            <person name="Salamov A."/>
            <person name="Von Dassow P."/>
            <person name="Badger J.H."/>
            <person name="Coutinho P.M."/>
            <person name="Demir E."/>
            <person name="Dubchak I."/>
            <person name="Gentemann C."/>
            <person name="Eikrem W."/>
            <person name="Gready J.E."/>
            <person name="John U."/>
            <person name="Lanier W."/>
            <person name="Lindquist E.A."/>
            <person name="Lucas S."/>
            <person name="Mayer K.F."/>
            <person name="Moreau H."/>
            <person name="Not F."/>
            <person name="Otillar R."/>
            <person name="Panaud O."/>
            <person name="Pangilinan J."/>
            <person name="Paulsen I."/>
            <person name="Piegu B."/>
            <person name="Poliakov A."/>
            <person name="Robbens S."/>
            <person name="Schmutz J."/>
            <person name="Toulza E."/>
            <person name="Wyss T."/>
            <person name="Zelensky A."/>
            <person name="Zhou K."/>
            <person name="Armbrust E.V."/>
            <person name="Bhattacharya D."/>
            <person name="Goodenough U.W."/>
            <person name="Van de Peer Y."/>
            <person name="Grigoriev I.V."/>
        </authorList>
    </citation>
    <scope>NUCLEOTIDE SEQUENCE [LARGE SCALE GENOMIC DNA]</scope>
    <source>
        <strain evidence="3 4">CCMP1545</strain>
    </source>
</reference>
<dbReference type="Pfam" id="PF16035">
    <property type="entry name" value="Chalcone_2"/>
    <property type="match status" value="1"/>
</dbReference>
<proteinExistence type="inferred from homology"/>